<feature type="transmembrane region" description="Helical" evidence="6">
    <location>
        <begin position="227"/>
        <end position="248"/>
    </location>
</feature>
<feature type="transmembrane region" description="Helical" evidence="6">
    <location>
        <begin position="7"/>
        <end position="27"/>
    </location>
</feature>
<evidence type="ECO:0000256" key="4">
    <source>
        <dbReference type="ARBA" id="ARBA00022989"/>
    </source>
</evidence>
<feature type="transmembrane region" description="Helical" evidence="6">
    <location>
        <begin position="435"/>
        <end position="456"/>
    </location>
</feature>
<gene>
    <name evidence="7" type="ORF">SAMN05216362_1549</name>
</gene>
<evidence type="ECO:0000313" key="8">
    <source>
        <dbReference type="Proteomes" id="UP000199427"/>
    </source>
</evidence>
<feature type="transmembrane region" description="Helical" evidence="6">
    <location>
        <begin position="160"/>
        <end position="179"/>
    </location>
</feature>
<name>A0A1H9M012_9BACI</name>
<feature type="transmembrane region" description="Helical" evidence="6">
    <location>
        <begin position="47"/>
        <end position="66"/>
    </location>
</feature>
<dbReference type="InterPro" id="IPR002797">
    <property type="entry name" value="Polysacc_synth"/>
</dbReference>
<dbReference type="PANTHER" id="PTHR30250:SF29">
    <property type="entry name" value="POLYSACCHARIDE BIOSYNTHESIS PROTEIN C-TERMINAL DOMAIN-CONTAINING PROTEIN"/>
    <property type="match status" value="1"/>
</dbReference>
<sequence>MSQQALWVRGALLLTVAGFISKVLGMIYRVPLQNIAGDEGLYIYQQIYPILSIAIMLSVYSIPGALSHTIIRQQHSHEAVRLPQVRAVFYWLWGLGFLVFVMLWLASGSLAHIMGDPNLQTSIKIAGAMFLIIPLTSLLRGYFQSTGLTEYIALSQVVEQFCRVIGIIVVTVLTVYYLPTSLYQLGVYAAWATIIGTAAASLLLMILYRKKASSINAKLNQPLQKGFIRALFVGIAVYSINYLLYLVLQVVDVISMVDLLREFGYSFNEAKIAKGIFDRSHSLIQLGLVLGSSLALALIPTINKNRSQQIIAFKWTFLLSLSASVGLAVIVPQLNPLLFKTNEEALAIQLMMGLVFLLSMTVVISVFLQEYGYRIEQLKWVVLMVVLKWGLNVLLIPVLGAIGSSLAYLISATVLLVMLIVKWKAIAQVTLPLKFSLKVMLLVVSMGAIVQILPMIYQPSLEHRGLLIPYVLIQCLIGFIVIIAGTYMAKLFTKQEWMTVIGHRLERRF</sequence>
<dbReference type="AlphaFoldDB" id="A0A1H9M012"/>
<feature type="transmembrane region" description="Helical" evidence="6">
    <location>
        <begin position="119"/>
        <end position="139"/>
    </location>
</feature>
<feature type="transmembrane region" description="Helical" evidence="6">
    <location>
        <begin position="315"/>
        <end position="334"/>
    </location>
</feature>
<keyword evidence="4 6" id="KW-1133">Transmembrane helix</keyword>
<keyword evidence="3 6" id="KW-0812">Transmembrane</keyword>
<evidence type="ECO:0000256" key="6">
    <source>
        <dbReference type="SAM" id="Phobius"/>
    </source>
</evidence>
<feature type="transmembrane region" description="Helical" evidence="6">
    <location>
        <begin position="468"/>
        <end position="489"/>
    </location>
</feature>
<feature type="transmembrane region" description="Helical" evidence="6">
    <location>
        <begin position="405"/>
        <end position="423"/>
    </location>
</feature>
<dbReference type="STRING" id="571933.SAMN05216362_1549"/>
<dbReference type="OrthoDB" id="9775950at2"/>
<evidence type="ECO:0000256" key="3">
    <source>
        <dbReference type="ARBA" id="ARBA00022692"/>
    </source>
</evidence>
<feature type="transmembrane region" description="Helical" evidence="6">
    <location>
        <begin position="380"/>
        <end position="399"/>
    </location>
</feature>
<evidence type="ECO:0000256" key="5">
    <source>
        <dbReference type="ARBA" id="ARBA00023136"/>
    </source>
</evidence>
<dbReference type="EMBL" id="FOES01000054">
    <property type="protein sequence ID" value="SER17008.1"/>
    <property type="molecule type" value="Genomic_DNA"/>
</dbReference>
<dbReference type="RefSeq" id="WP_091775893.1">
    <property type="nucleotide sequence ID" value="NZ_FOES01000054.1"/>
</dbReference>
<dbReference type="PANTHER" id="PTHR30250">
    <property type="entry name" value="PST FAMILY PREDICTED COLANIC ACID TRANSPORTER"/>
    <property type="match status" value="1"/>
</dbReference>
<reference evidence="7 8" key="1">
    <citation type="submission" date="2016-10" db="EMBL/GenBank/DDBJ databases">
        <authorList>
            <person name="de Groot N.N."/>
        </authorList>
    </citation>
    <scope>NUCLEOTIDE SEQUENCE [LARGE SCALE GENOMIC DNA]</scope>
    <source>
        <strain evidence="7 8">DSM 21633</strain>
    </source>
</reference>
<dbReference type="Proteomes" id="UP000199427">
    <property type="component" value="Unassembled WGS sequence"/>
</dbReference>
<organism evidence="7 8">
    <name type="scientific">Piscibacillus halophilus</name>
    <dbReference type="NCBI Taxonomy" id="571933"/>
    <lineage>
        <taxon>Bacteria</taxon>
        <taxon>Bacillati</taxon>
        <taxon>Bacillota</taxon>
        <taxon>Bacilli</taxon>
        <taxon>Bacillales</taxon>
        <taxon>Bacillaceae</taxon>
        <taxon>Piscibacillus</taxon>
    </lineage>
</organism>
<feature type="transmembrane region" description="Helical" evidence="6">
    <location>
        <begin position="185"/>
        <end position="207"/>
    </location>
</feature>
<feature type="transmembrane region" description="Helical" evidence="6">
    <location>
        <begin position="87"/>
        <end position="107"/>
    </location>
</feature>
<dbReference type="GO" id="GO:0005886">
    <property type="term" value="C:plasma membrane"/>
    <property type="evidence" value="ECO:0007669"/>
    <property type="project" value="UniProtKB-SubCell"/>
</dbReference>
<keyword evidence="2" id="KW-1003">Cell membrane</keyword>
<keyword evidence="5 6" id="KW-0472">Membrane</keyword>
<feature type="transmembrane region" description="Helical" evidence="6">
    <location>
        <begin position="346"/>
        <end position="368"/>
    </location>
</feature>
<dbReference type="Pfam" id="PF01943">
    <property type="entry name" value="Polysacc_synt"/>
    <property type="match status" value="1"/>
</dbReference>
<dbReference type="InterPro" id="IPR050833">
    <property type="entry name" value="Poly_Biosynth_Transport"/>
</dbReference>
<accession>A0A1H9M012</accession>
<feature type="transmembrane region" description="Helical" evidence="6">
    <location>
        <begin position="283"/>
        <end position="303"/>
    </location>
</feature>
<keyword evidence="8" id="KW-1185">Reference proteome</keyword>
<comment type="subcellular location">
    <subcellularLocation>
        <location evidence="1">Cell membrane</location>
        <topology evidence="1">Multi-pass membrane protein</topology>
    </subcellularLocation>
</comment>
<evidence type="ECO:0000313" key="7">
    <source>
        <dbReference type="EMBL" id="SER17008.1"/>
    </source>
</evidence>
<evidence type="ECO:0000256" key="2">
    <source>
        <dbReference type="ARBA" id="ARBA00022475"/>
    </source>
</evidence>
<proteinExistence type="predicted"/>
<evidence type="ECO:0000256" key="1">
    <source>
        <dbReference type="ARBA" id="ARBA00004651"/>
    </source>
</evidence>
<protein>
    <submittedName>
        <fullName evidence="7">Polysaccharide transporter, PST family</fullName>
    </submittedName>
</protein>